<dbReference type="eggNOG" id="arCOG08854">
    <property type="taxonomic scope" value="Archaea"/>
</dbReference>
<organism evidence="2 3">
    <name type="scientific">Desulfurococcus amylolyticus DSM 16532</name>
    <dbReference type="NCBI Taxonomy" id="768672"/>
    <lineage>
        <taxon>Archaea</taxon>
        <taxon>Thermoproteota</taxon>
        <taxon>Thermoprotei</taxon>
        <taxon>Desulfurococcales</taxon>
        <taxon>Desulfurococcaceae</taxon>
        <taxon>Desulfurococcus</taxon>
    </lineage>
</organism>
<keyword evidence="3" id="KW-1185">Reference proteome</keyword>
<dbReference type="OrthoDB" id="378869at2157"/>
<evidence type="ECO:0000313" key="2">
    <source>
        <dbReference type="EMBL" id="AFL66886.1"/>
    </source>
</evidence>
<feature type="region of interest" description="Disordered" evidence="1">
    <location>
        <begin position="179"/>
        <end position="215"/>
    </location>
</feature>
<dbReference type="AlphaFoldDB" id="I3XSG2"/>
<dbReference type="Proteomes" id="UP000006175">
    <property type="component" value="Chromosome"/>
</dbReference>
<dbReference type="HOGENOM" id="CLU_111438_0_0_2"/>
<evidence type="ECO:0000256" key="1">
    <source>
        <dbReference type="SAM" id="MobiDB-lite"/>
    </source>
</evidence>
<feature type="compositionally biased region" description="Basic residues" evidence="1">
    <location>
        <begin position="185"/>
        <end position="215"/>
    </location>
</feature>
<dbReference type="EMBL" id="CP003321">
    <property type="protein sequence ID" value="AFL66886.1"/>
    <property type="molecule type" value="Genomic_DNA"/>
</dbReference>
<evidence type="ECO:0000313" key="3">
    <source>
        <dbReference type="Proteomes" id="UP000006175"/>
    </source>
</evidence>
<dbReference type="GeneID" id="13061382"/>
<name>I3XSG2_DESAM</name>
<protein>
    <submittedName>
        <fullName evidence="2">Uncharacterized protein</fullName>
    </submittedName>
</protein>
<sequence length="215" mass="24837">MFLKLVVKSFELCPFEEESDAVKVRLYTRGDRRWSEVEEPGFNAKEQGNEGLLEKMLEIAGNQLTMWMTSEKDSGCYKFIDVEAPGASITLGEGVVKGVETILTPKPSHLMRIRIVKVEEPEKYRVIHEFKPSKESIIYDGFINIKNPDLQYNLILIDTPDDTRILLPHELILSPLKLSSESTKRRARRKKTKTSKTKRKKSKTRKKKGRKSKRK</sequence>
<gene>
    <name evidence="2" type="ORF">Desfe_1004</name>
</gene>
<proteinExistence type="predicted"/>
<reference evidence="2 3" key="1">
    <citation type="journal article" date="2012" name="J. Bacteriol.">
        <title>Complete Genome Sequence of Desulfurococcus fermentans, a Hyperthermophilic Cellulolytic Crenarchaeon Isolated from a Freshwater Hot Spring in Kamchatka, Russia.</title>
        <authorList>
            <person name="Susanti D."/>
            <person name="Johnson E.F."/>
            <person name="Rodriguez J.R."/>
            <person name="Anderson I."/>
            <person name="Perevalova A.A."/>
            <person name="Kyrpides N."/>
            <person name="Lucas S."/>
            <person name="Han J."/>
            <person name="Lapidus A."/>
            <person name="Cheng J.F."/>
            <person name="Goodwin L."/>
            <person name="Pitluck S."/>
            <person name="Mavrommatis K."/>
            <person name="Peters L."/>
            <person name="Land M.L."/>
            <person name="Hauser L."/>
            <person name="Gopalan V."/>
            <person name="Chan P.P."/>
            <person name="Lowe T.M."/>
            <person name="Atomi H."/>
            <person name="Bonch-Osmolovskaya E.A."/>
            <person name="Woyke T."/>
            <person name="Mukhopadhyay B."/>
        </authorList>
    </citation>
    <scope>NUCLEOTIDE SEQUENCE [LARGE SCALE GENOMIC DNA]</scope>
    <source>
        <strain evidence="2 3">DSM 16532</strain>
    </source>
</reference>
<accession>I3XSG2</accession>
<dbReference type="KEGG" id="dfd:Desfe_1004"/>
<dbReference type="RefSeq" id="WP_014767782.1">
    <property type="nucleotide sequence ID" value="NC_018001.1"/>
</dbReference>